<feature type="compositionally biased region" description="Basic residues" evidence="1">
    <location>
        <begin position="28"/>
        <end position="58"/>
    </location>
</feature>
<dbReference type="AlphaFoldDB" id="A0A151WX71"/>
<accession>A0A151WX71</accession>
<protein>
    <submittedName>
        <fullName evidence="2">Uncharacterized protein</fullName>
    </submittedName>
</protein>
<reference evidence="2 3" key="1">
    <citation type="submission" date="2015-09" db="EMBL/GenBank/DDBJ databases">
        <title>Trachymyrmex zeteki WGS genome.</title>
        <authorList>
            <person name="Nygaard S."/>
            <person name="Hu H."/>
            <person name="Boomsma J."/>
            <person name="Zhang G."/>
        </authorList>
    </citation>
    <scope>NUCLEOTIDE SEQUENCE [LARGE SCALE GENOMIC DNA]</scope>
    <source>
        <strain evidence="2">Tzet28-1</strain>
        <tissue evidence="2">Whole body</tissue>
    </source>
</reference>
<organism evidence="2 3">
    <name type="scientific">Mycetomoellerius zeteki</name>
    <dbReference type="NCBI Taxonomy" id="64791"/>
    <lineage>
        <taxon>Eukaryota</taxon>
        <taxon>Metazoa</taxon>
        <taxon>Ecdysozoa</taxon>
        <taxon>Arthropoda</taxon>
        <taxon>Hexapoda</taxon>
        <taxon>Insecta</taxon>
        <taxon>Pterygota</taxon>
        <taxon>Neoptera</taxon>
        <taxon>Endopterygota</taxon>
        <taxon>Hymenoptera</taxon>
        <taxon>Apocrita</taxon>
        <taxon>Aculeata</taxon>
        <taxon>Formicoidea</taxon>
        <taxon>Formicidae</taxon>
        <taxon>Myrmicinae</taxon>
        <taxon>Mycetomoellerius</taxon>
    </lineage>
</organism>
<proteinExistence type="predicted"/>
<keyword evidence="3" id="KW-1185">Reference proteome</keyword>
<evidence type="ECO:0000256" key="1">
    <source>
        <dbReference type="SAM" id="MobiDB-lite"/>
    </source>
</evidence>
<evidence type="ECO:0000313" key="3">
    <source>
        <dbReference type="Proteomes" id="UP000075809"/>
    </source>
</evidence>
<gene>
    <name evidence="2" type="ORF">ALC60_08362</name>
</gene>
<evidence type="ECO:0000313" key="2">
    <source>
        <dbReference type="EMBL" id="KYQ52502.1"/>
    </source>
</evidence>
<name>A0A151WX71_9HYME</name>
<dbReference type="EMBL" id="KQ982668">
    <property type="protein sequence ID" value="KYQ52502.1"/>
    <property type="molecule type" value="Genomic_DNA"/>
</dbReference>
<sequence length="68" mass="8933">MQNDTSDNFTEKHLEHRNRDRSWLLRRTEHHYHHQQQQQHHHHHHHYHHHHHSRHHRSYPLLHFQRIR</sequence>
<dbReference type="Proteomes" id="UP000075809">
    <property type="component" value="Unassembled WGS sequence"/>
</dbReference>
<feature type="region of interest" description="Disordered" evidence="1">
    <location>
        <begin position="25"/>
        <end position="68"/>
    </location>
</feature>